<dbReference type="Gene3D" id="1.20.120.160">
    <property type="entry name" value="HPT domain"/>
    <property type="match status" value="1"/>
</dbReference>
<dbReference type="InterPro" id="IPR004358">
    <property type="entry name" value="Sig_transdc_His_kin-like_C"/>
</dbReference>
<feature type="region of interest" description="Disordered" evidence="10">
    <location>
        <begin position="133"/>
        <end position="163"/>
    </location>
</feature>
<evidence type="ECO:0000256" key="4">
    <source>
        <dbReference type="ARBA" id="ARBA00022679"/>
    </source>
</evidence>
<dbReference type="STRING" id="768670.Calni_0656"/>
<evidence type="ECO:0000259" key="13">
    <source>
        <dbReference type="PROSITE" id="PS50894"/>
    </source>
</evidence>
<protein>
    <recommendedName>
        <fullName evidence="2">histidine kinase</fullName>
        <ecNumber evidence="2">2.7.13.3</ecNumber>
    </recommendedName>
</protein>
<evidence type="ECO:0000256" key="3">
    <source>
        <dbReference type="ARBA" id="ARBA00022553"/>
    </source>
</evidence>
<keyword evidence="6 14" id="KW-0418">Kinase</keyword>
<dbReference type="PROSITE" id="PS50110">
    <property type="entry name" value="RESPONSE_REGULATORY"/>
    <property type="match status" value="1"/>
</dbReference>
<dbReference type="SUPFAM" id="SSF52172">
    <property type="entry name" value="CheY-like"/>
    <property type="match status" value="1"/>
</dbReference>
<evidence type="ECO:0000256" key="6">
    <source>
        <dbReference type="ARBA" id="ARBA00022777"/>
    </source>
</evidence>
<dbReference type="InterPro" id="IPR005467">
    <property type="entry name" value="His_kinase_dom"/>
</dbReference>
<dbReference type="Pfam" id="PF00072">
    <property type="entry name" value="Response_reg"/>
    <property type="match status" value="1"/>
</dbReference>
<dbReference type="SMART" id="SM00448">
    <property type="entry name" value="REC"/>
    <property type="match status" value="1"/>
</dbReference>
<sequence>MAKIDKNSLVEFFKIESEEHFEVILNGLQTLSIDNENWSTIDEIFRSAHTIKGSAAMVGFNNVSKLAHQLENLFELMRTGTKKFSKNVINRVIVFVEDLYNHLKSTSDDISDDLNLEFSNRLNEIIKESDEISDKKSNDNLNQQEESTVDIKPQENQGKVEKQTSRMEILNKADETFAKISKVEKAEHFAHLKLSQVDFLVNLIGELITYKNIEDSRIKLIMDRFEDLTYATNRLQNLSNVVEHNFSYSYLYDQENHLDSDVADEFSLAELDRYDIFNIYARQLTEIVNDINLSYRDIVEILTGFREDLNSSNRLLDRLRRDITSIRMISVDRLFNNAIMTARTAAAAENKQIKILFTGEKLSVDQSVFDVLRESFLHIVRNAVSHGIEDRDMRLAAGKDEVGTLILRAQRHENFLVFEVEDDGAGVDLASVRKKAIEKGLLSEYEAQNMRADKLMELLFLPGFTTKTSISDISGRGVGLDVVKESVEQLGGNVKIHSERGKGTKISITIPLREIIGEYLYIKENNQLFAIPIIYISSIITINTDMLKQKPGNVKYSLHKEELNIFDLGVLIKQTNNGKFTNGQPALVLFYRGDKCIVVVDEILDKVVTVTKPLPNTIKHFKRYSGATINASGQIALIIDPSNLIEGNLSHNVRIEERNVSIKDNKMEYKPNSILIVDDSLSIRKYMGKLLDGMGLYYEEATDGVAAIKKLRERKFDLIITDLEMPLMNGYELINNIRTEMLDHTTPIFVVTSRATDKHRNKALELGANDFIMKPFDEDEIAHKIREALFGKTTISG</sequence>
<organism evidence="14 15">
    <name type="scientific">Calditerrivibrio nitroreducens (strain DSM 19672 / NBRC 101217 / Yu37-1)</name>
    <dbReference type="NCBI Taxonomy" id="768670"/>
    <lineage>
        <taxon>Bacteria</taxon>
        <taxon>Pseudomonadati</taxon>
        <taxon>Deferribacterota</taxon>
        <taxon>Deferribacteres</taxon>
        <taxon>Deferribacterales</taxon>
        <taxon>Calditerrivibrionaceae</taxon>
    </lineage>
</organism>
<dbReference type="PANTHER" id="PTHR43395:SF10">
    <property type="entry name" value="CHEMOTAXIS PROTEIN CHEA"/>
    <property type="match status" value="1"/>
</dbReference>
<evidence type="ECO:0000256" key="7">
    <source>
        <dbReference type="ARBA" id="ARBA00035100"/>
    </source>
</evidence>
<proteinExistence type="predicted"/>
<dbReference type="InterPro" id="IPR001789">
    <property type="entry name" value="Sig_transdc_resp-reg_receiver"/>
</dbReference>
<dbReference type="Gene3D" id="3.40.50.2300">
    <property type="match status" value="1"/>
</dbReference>
<dbReference type="CDD" id="cd17546">
    <property type="entry name" value="REC_hyHK_CKI1_RcsC-like"/>
    <property type="match status" value="1"/>
</dbReference>
<dbReference type="eggNOG" id="COG2198">
    <property type="taxonomic scope" value="Bacteria"/>
</dbReference>
<dbReference type="InterPro" id="IPR036641">
    <property type="entry name" value="HPT_dom_sf"/>
</dbReference>
<dbReference type="SUPFAM" id="SSF55874">
    <property type="entry name" value="ATPase domain of HSP90 chaperone/DNA topoisomerase II/histidine kinase"/>
    <property type="match status" value="1"/>
</dbReference>
<dbReference type="Pfam" id="PF02518">
    <property type="entry name" value="HATPase_c"/>
    <property type="match status" value="1"/>
</dbReference>
<accession>E4TG17</accession>
<dbReference type="KEGG" id="cni:Calni_0656"/>
<feature type="domain" description="Response regulatory" evidence="12">
    <location>
        <begin position="673"/>
        <end position="789"/>
    </location>
</feature>
<feature type="modified residue" description="Phosphohistidine" evidence="8">
    <location>
        <position position="49"/>
    </location>
</feature>
<dbReference type="PRINTS" id="PR00344">
    <property type="entry name" value="BCTRLSENSOR"/>
</dbReference>
<keyword evidence="4" id="KW-0808">Transferase</keyword>
<dbReference type="InterPro" id="IPR051315">
    <property type="entry name" value="Bact_Chemotaxis_CheA"/>
</dbReference>
<dbReference type="Pfam" id="PF01584">
    <property type="entry name" value="CheW"/>
    <property type="match status" value="1"/>
</dbReference>
<comment type="catalytic activity">
    <reaction evidence="1">
        <text>ATP + protein L-histidine = ADP + protein N-phospho-L-histidine.</text>
        <dbReference type="EC" id="2.7.13.3"/>
    </reaction>
</comment>
<keyword evidence="3 9" id="KW-0597">Phosphoprotein</keyword>
<evidence type="ECO:0000256" key="10">
    <source>
        <dbReference type="SAM" id="MobiDB-lite"/>
    </source>
</evidence>
<evidence type="ECO:0000256" key="5">
    <source>
        <dbReference type="ARBA" id="ARBA00022741"/>
    </source>
</evidence>
<dbReference type="PROSITE" id="PS50109">
    <property type="entry name" value="HIS_KIN"/>
    <property type="match status" value="1"/>
</dbReference>
<dbReference type="InterPro" id="IPR002545">
    <property type="entry name" value="CheW-lke_dom"/>
</dbReference>
<dbReference type="SMART" id="SM00073">
    <property type="entry name" value="HPT"/>
    <property type="match status" value="1"/>
</dbReference>
<dbReference type="EC" id="2.7.13.3" evidence="2"/>
<dbReference type="RefSeq" id="WP_013450780.1">
    <property type="nucleotide sequence ID" value="NC_014758.1"/>
</dbReference>
<evidence type="ECO:0000256" key="8">
    <source>
        <dbReference type="PROSITE-ProRule" id="PRU00110"/>
    </source>
</evidence>
<dbReference type="InterPro" id="IPR011006">
    <property type="entry name" value="CheY-like_superfamily"/>
</dbReference>
<dbReference type="SMART" id="SM00387">
    <property type="entry name" value="HATPase_c"/>
    <property type="match status" value="1"/>
</dbReference>
<dbReference type="EMBL" id="CP002347">
    <property type="protein sequence ID" value="ADR18567.1"/>
    <property type="molecule type" value="Genomic_DNA"/>
</dbReference>
<evidence type="ECO:0000313" key="15">
    <source>
        <dbReference type="Proteomes" id="UP000007039"/>
    </source>
</evidence>
<feature type="domain" description="HPt" evidence="13">
    <location>
        <begin position="2"/>
        <end position="117"/>
    </location>
</feature>
<dbReference type="HOGENOM" id="CLU_000650_3_6_0"/>
<dbReference type="SUPFAM" id="SSF47226">
    <property type="entry name" value="Histidine-containing phosphotransfer domain, HPT domain"/>
    <property type="match status" value="1"/>
</dbReference>
<dbReference type="Proteomes" id="UP000007039">
    <property type="component" value="Chromosome"/>
</dbReference>
<dbReference type="FunFam" id="3.30.565.10:FF:000016">
    <property type="entry name" value="Chemotaxis protein CheA, putative"/>
    <property type="match status" value="1"/>
</dbReference>
<evidence type="ECO:0000259" key="11">
    <source>
        <dbReference type="PROSITE" id="PS50109"/>
    </source>
</evidence>
<keyword evidence="15" id="KW-1185">Reference proteome</keyword>
<dbReference type="InterPro" id="IPR003594">
    <property type="entry name" value="HATPase_dom"/>
</dbReference>
<dbReference type="CDD" id="cd00088">
    <property type="entry name" value="HPT"/>
    <property type="match status" value="1"/>
</dbReference>
<dbReference type="PANTHER" id="PTHR43395">
    <property type="entry name" value="SENSOR HISTIDINE KINASE CHEA"/>
    <property type="match status" value="1"/>
</dbReference>
<dbReference type="SUPFAM" id="SSF50341">
    <property type="entry name" value="CheW-like"/>
    <property type="match status" value="1"/>
</dbReference>
<dbReference type="InterPro" id="IPR036061">
    <property type="entry name" value="CheW-like_dom_sf"/>
</dbReference>
<dbReference type="Pfam" id="PF01627">
    <property type="entry name" value="Hpt"/>
    <property type="match status" value="1"/>
</dbReference>
<evidence type="ECO:0000256" key="9">
    <source>
        <dbReference type="PROSITE-ProRule" id="PRU00169"/>
    </source>
</evidence>
<dbReference type="GO" id="GO:0000155">
    <property type="term" value="F:phosphorelay sensor kinase activity"/>
    <property type="evidence" value="ECO:0007669"/>
    <property type="project" value="UniProtKB-ARBA"/>
</dbReference>
<dbReference type="GO" id="GO:0006935">
    <property type="term" value="P:chemotaxis"/>
    <property type="evidence" value="ECO:0007669"/>
    <property type="project" value="InterPro"/>
</dbReference>
<reference evidence="14 15" key="2">
    <citation type="journal article" date="2011" name="Stand. Genomic Sci.">
        <title>Complete genome sequence of Calditerrivibrio nitroreducens type strain (Yu37-1).</title>
        <authorList>
            <person name="Pitluck S."/>
            <person name="Sikorski J."/>
            <person name="Zeytun A."/>
            <person name="Lapidus A."/>
            <person name="Nolan M."/>
            <person name="Lucas S."/>
            <person name="Hammon N."/>
            <person name="Deshpande S."/>
            <person name="Cheng J.F."/>
            <person name="Tapia R."/>
            <person name="Han C."/>
            <person name="Goodwin L."/>
            <person name="Liolios K."/>
            <person name="Pagani I."/>
            <person name="Ivanova N."/>
            <person name="Mavromatis K."/>
            <person name="Pati A."/>
            <person name="Chen A."/>
            <person name="Palaniappan K."/>
            <person name="Hauser L."/>
            <person name="Chang Y.J."/>
            <person name="Jeffries C.D."/>
            <person name="Detter J.C."/>
            <person name="Brambilla E."/>
            <person name="Djao O.D."/>
            <person name="Rohde M."/>
            <person name="Spring S."/>
            <person name="Goker M."/>
            <person name="Woyke T."/>
            <person name="Bristow J."/>
            <person name="Eisen J.A."/>
            <person name="Markowitz V."/>
            <person name="Hugenholtz P."/>
            <person name="Kyrpides N.C."/>
            <person name="Klenk H.P."/>
            <person name="Land M."/>
        </authorList>
    </citation>
    <scope>NUCLEOTIDE SEQUENCE [LARGE SCALE GENOMIC DNA]</scope>
    <source>
        <strain evidence="15">DSM 19672 / NBRC 101217 / Yu37-1</strain>
    </source>
</reference>
<comment type="function">
    <text evidence="7">Involved in the transmission of sensory signals from the chemoreceptors to the flagellar motors. CheA is autophosphorylated; it can transfer its phosphate group to either CheB or CheY.</text>
</comment>
<dbReference type="OrthoDB" id="9803176at2"/>
<evidence type="ECO:0000313" key="14">
    <source>
        <dbReference type="EMBL" id="ADR18567.1"/>
    </source>
</evidence>
<feature type="modified residue" description="4-aspartylphosphate" evidence="9">
    <location>
        <position position="722"/>
    </location>
</feature>
<dbReference type="eggNOG" id="COG0643">
    <property type="taxonomic scope" value="Bacteria"/>
</dbReference>
<dbReference type="SMART" id="SM00260">
    <property type="entry name" value="CheW"/>
    <property type="match status" value="1"/>
</dbReference>
<dbReference type="PROSITE" id="PS50894">
    <property type="entry name" value="HPT"/>
    <property type="match status" value="1"/>
</dbReference>
<dbReference type="Gene3D" id="3.30.565.10">
    <property type="entry name" value="Histidine kinase-like ATPase, C-terminal domain"/>
    <property type="match status" value="1"/>
</dbReference>
<dbReference type="AlphaFoldDB" id="E4TG17"/>
<keyword evidence="5" id="KW-0547">Nucleotide-binding</keyword>
<dbReference type="Gene3D" id="2.30.30.40">
    <property type="entry name" value="SH3 Domains"/>
    <property type="match status" value="1"/>
</dbReference>
<feature type="domain" description="Histidine kinase" evidence="11">
    <location>
        <begin position="313"/>
        <end position="514"/>
    </location>
</feature>
<dbReference type="eggNOG" id="COG0784">
    <property type="taxonomic scope" value="Bacteria"/>
</dbReference>
<dbReference type="InterPro" id="IPR036890">
    <property type="entry name" value="HATPase_C_sf"/>
</dbReference>
<evidence type="ECO:0000256" key="2">
    <source>
        <dbReference type="ARBA" id="ARBA00012438"/>
    </source>
</evidence>
<evidence type="ECO:0000256" key="1">
    <source>
        <dbReference type="ARBA" id="ARBA00000085"/>
    </source>
</evidence>
<name>E4TG17_CALNY</name>
<reference key="1">
    <citation type="submission" date="2010-11" db="EMBL/GenBank/DDBJ databases">
        <title>The complete genome of chromosome of Calditerrivibrio nitroreducens DSM 19672.</title>
        <authorList>
            <consortium name="US DOE Joint Genome Institute (JGI-PGF)"/>
            <person name="Lucas S."/>
            <person name="Copeland A."/>
            <person name="Lapidus A."/>
            <person name="Bruce D."/>
            <person name="Goodwin L."/>
            <person name="Pitluck S."/>
            <person name="Kyrpides N."/>
            <person name="Mavromatis K."/>
            <person name="Ivanova N."/>
            <person name="Mikhailova N."/>
            <person name="Zeytun A."/>
            <person name="Brettin T."/>
            <person name="Detter J.C."/>
            <person name="Tapia R."/>
            <person name="Han C."/>
            <person name="Land M."/>
            <person name="Hauser L."/>
            <person name="Markowitz V."/>
            <person name="Cheng J.-F."/>
            <person name="Hugenholtz P."/>
            <person name="Woyke T."/>
            <person name="Wu D."/>
            <person name="Spring S."/>
            <person name="Schroeder M."/>
            <person name="Brambilla E."/>
            <person name="Klenk H.-P."/>
            <person name="Eisen J.A."/>
        </authorList>
    </citation>
    <scope>NUCLEOTIDE SEQUENCE [LARGE SCALE GENOMIC DNA]</scope>
    <source>
        <strain>DSM 19672</strain>
    </source>
</reference>
<gene>
    <name evidence="14" type="ordered locus">Calni_0656</name>
</gene>
<evidence type="ECO:0000259" key="12">
    <source>
        <dbReference type="PROSITE" id="PS50110"/>
    </source>
</evidence>
<dbReference type="InterPro" id="IPR008207">
    <property type="entry name" value="Sig_transdc_His_kin_Hpt_dom"/>
</dbReference>